<dbReference type="EMBL" id="VANU01000008">
    <property type="protein sequence ID" value="TLP35497.1"/>
    <property type="molecule type" value="Genomic_DNA"/>
</dbReference>
<feature type="domain" description="RCK N-terminal" evidence="2">
    <location>
        <begin position="154"/>
        <end position="246"/>
    </location>
</feature>
<gene>
    <name evidence="3" type="ORF">FDK22_14695</name>
</gene>
<dbReference type="RefSeq" id="WP_138153746.1">
    <property type="nucleotide sequence ID" value="NZ_VANU01000008.1"/>
</dbReference>
<evidence type="ECO:0000313" key="4">
    <source>
        <dbReference type="Proteomes" id="UP000308901"/>
    </source>
</evidence>
<keyword evidence="4" id="KW-1185">Reference proteome</keyword>
<evidence type="ECO:0000256" key="1">
    <source>
        <dbReference type="SAM" id="Phobius"/>
    </source>
</evidence>
<dbReference type="Gene3D" id="3.40.50.720">
    <property type="entry name" value="NAD(P)-binding Rossmann-like Domain"/>
    <property type="match status" value="1"/>
</dbReference>
<dbReference type="InterPro" id="IPR003148">
    <property type="entry name" value="RCK_N"/>
</dbReference>
<dbReference type="InterPro" id="IPR036291">
    <property type="entry name" value="NAD(P)-bd_dom_sf"/>
</dbReference>
<keyword evidence="1" id="KW-0472">Membrane</keyword>
<dbReference type="GO" id="GO:0006813">
    <property type="term" value="P:potassium ion transport"/>
    <property type="evidence" value="ECO:0007669"/>
    <property type="project" value="InterPro"/>
</dbReference>
<evidence type="ECO:0000313" key="3">
    <source>
        <dbReference type="EMBL" id="TLP35497.1"/>
    </source>
</evidence>
<sequence>MIKKIKEYLEEFKINYEESKSIFYFLNKYKILLGGVSAFLGFIFGVIGFLYEGKHLLESMTNTFALFALNTPDSYDETNIFLLLSTIFICITLFSAALFAFFQEFINRFIAKRIIAKNHIAVFGLGEINRAFLNSILNDDKTKDSKESKNSDLMTVIIDSDSTNSYIDEYRQQGFGVIVGDALSSTQLELLNYETMDYALIALGNDRINIELAIKIINKIKDEQINTPTRLIVHISNNELREIFHQEFILPVQDDKIQIDIKTFSFYDECSKDLFENNNLMQSEYLSTNDSFKSVVLGNGNLALSIIKDILLLSNFPNKNKHVITLIDQNSKEFFENIKLETYYDQKKFPTVEFEIIESNWKSPNFYKENIFTDKDLLNIYICYDDEENNVNLAMELKNRIYTKFTSSKTKIHFGIFSEYQLSHLINENKNTFERFFTFGNFNDIFSKEKLLDEEDYIIAKMIHHGYGDIFDENKLLLDKSELDKKWFNNTKFSDKLSNIAQAKHLNTKLQILGLKKEKIDEKELSKVKLLELNKKEFYSIIEPVLKESNISINRLKVASQELPKFWDNKNYEVIYMPTEFKTLFEKLIEIEHERWNSYHYLNGWEYDEIKNKNIKVHDCLKLLNEFKEKHLQITVLYDIYSILYIPNYLASAGFKIKKLD</sequence>
<dbReference type="SUPFAM" id="SSF51735">
    <property type="entry name" value="NAD(P)-binding Rossmann-fold domains"/>
    <property type="match status" value="1"/>
</dbReference>
<protein>
    <recommendedName>
        <fullName evidence="2">RCK N-terminal domain-containing protein</fullName>
    </recommendedName>
</protein>
<reference evidence="3 4" key="1">
    <citation type="submission" date="2019-05" db="EMBL/GenBank/DDBJ databases">
        <title>Arcobacter sp. nov., isolated from sea sediment.</title>
        <authorList>
            <person name="Kim W."/>
        </authorList>
    </citation>
    <scope>NUCLEOTIDE SEQUENCE [LARGE SCALE GENOMIC DNA]</scope>
    <source>
        <strain evidence="3 4">CAU 1517</strain>
    </source>
</reference>
<proteinExistence type="predicted"/>
<dbReference type="Proteomes" id="UP000308901">
    <property type="component" value="Unassembled WGS sequence"/>
</dbReference>
<comment type="caution">
    <text evidence="3">The sequence shown here is derived from an EMBL/GenBank/DDBJ whole genome shotgun (WGS) entry which is preliminary data.</text>
</comment>
<keyword evidence="1" id="KW-0812">Transmembrane</keyword>
<dbReference type="OrthoDB" id="6402100at2"/>
<name>A0A5R8XWW2_9BACT</name>
<evidence type="ECO:0000259" key="2">
    <source>
        <dbReference type="Pfam" id="PF02254"/>
    </source>
</evidence>
<dbReference type="AlphaFoldDB" id="A0A5R8XWW2"/>
<accession>A0A5R8XWW2</accession>
<dbReference type="Gene3D" id="6.20.350.10">
    <property type="match status" value="1"/>
</dbReference>
<feature type="transmembrane region" description="Helical" evidence="1">
    <location>
        <begin position="31"/>
        <end position="51"/>
    </location>
</feature>
<organism evidence="3 4">
    <name type="scientific">Arcobacter arenosus</name>
    <dbReference type="NCBI Taxonomy" id="2576037"/>
    <lineage>
        <taxon>Bacteria</taxon>
        <taxon>Pseudomonadati</taxon>
        <taxon>Campylobacterota</taxon>
        <taxon>Epsilonproteobacteria</taxon>
        <taxon>Campylobacterales</taxon>
        <taxon>Arcobacteraceae</taxon>
        <taxon>Arcobacter</taxon>
    </lineage>
</organism>
<keyword evidence="1" id="KW-1133">Transmembrane helix</keyword>
<dbReference type="Pfam" id="PF02254">
    <property type="entry name" value="TrkA_N"/>
    <property type="match status" value="1"/>
</dbReference>
<feature type="transmembrane region" description="Helical" evidence="1">
    <location>
        <begin position="80"/>
        <end position="102"/>
    </location>
</feature>